<dbReference type="InterPro" id="IPR036942">
    <property type="entry name" value="Beta-barrel_TonB_sf"/>
</dbReference>
<keyword evidence="9 11" id="KW-0472">Membrane</keyword>
<evidence type="ECO:0000256" key="10">
    <source>
        <dbReference type="ARBA" id="ARBA00023237"/>
    </source>
</evidence>
<sequence length="687" mass="75825">MELRVFKRNLVVTAILCSPIFAPAYADNMVPDSGIEVITVYGEKVERSLKDTTSSVAVIDKETLDSGQYQSVSAALSEVPNIVVTTGAVPDVRGVTGNGSATGFNSFTGGAKARVSTLVDGVAEPFVADLTGDTGLWDIEQIEVFRGPQSTINGRNSIGGTVFIKTADPTFDWQGAARIGYRDQDSFVDSAVMLSGPILEEQLAFRITGQNVTGNTYNKGEVYDTNPKTFDQNELNTNRWRGKLLWQPAGLEDFSIQYSFAYNDEQGDSGRNYFKGDDPWAYEPIFQRYIKTKSNTHSVNFDYQLSEGQALDLLVAYMDYDWGFDSYEPIATDEATVAMNDKSYTVDGKYSFGLNDRDFNGFVGLAYYKREQDFSSVGGFSYGGDDSSTSSSIYGELTFALADKWWLTAGGRVMRDEQTRNFAMQFRGSSVDEILDKAKTVALPKLVLQYGLSDSTTLALSGRQGYNAGGGALALTPGGGDYYYYDEESVDTYELSSRSSFDNSNISLNANLFYNDYDGYQASNSLRRITNIDKAVTYGLELEFIAMLGSDWQLVSGAGWLESEIKQADPSYGDIIGNELNSAPNFTANLGLKYWFNDEITFGVSGNYVDEYFADIANTPERVAGDYIISRLNIDYQTDQWRISAFVNNLFDEKALTVNEPPGRGYDHGYAAIVDPRNIGVSVMYSF</sequence>
<name>A0A9X1Z8S5_9GAMM</name>
<evidence type="ECO:0000259" key="14">
    <source>
        <dbReference type="Pfam" id="PF00593"/>
    </source>
</evidence>
<evidence type="ECO:0000256" key="9">
    <source>
        <dbReference type="ARBA" id="ARBA00023136"/>
    </source>
</evidence>
<feature type="domain" description="TonB-dependent receptor plug" evidence="15">
    <location>
        <begin position="49"/>
        <end position="161"/>
    </location>
</feature>
<organism evidence="16 17">
    <name type="scientific">Shewanella pneumatophori</name>
    <dbReference type="NCBI Taxonomy" id="314092"/>
    <lineage>
        <taxon>Bacteria</taxon>
        <taxon>Pseudomonadati</taxon>
        <taxon>Pseudomonadota</taxon>
        <taxon>Gammaproteobacteria</taxon>
        <taxon>Alteromonadales</taxon>
        <taxon>Shewanellaceae</taxon>
        <taxon>Shewanella</taxon>
    </lineage>
</organism>
<gene>
    <name evidence="16" type="ORF">L2740_03775</name>
</gene>
<dbReference type="InterPro" id="IPR039426">
    <property type="entry name" value="TonB-dep_rcpt-like"/>
</dbReference>
<dbReference type="InterPro" id="IPR000531">
    <property type="entry name" value="Beta-barrel_TonB"/>
</dbReference>
<proteinExistence type="inferred from homology"/>
<reference evidence="16" key="1">
    <citation type="submission" date="2022-01" db="EMBL/GenBank/DDBJ databases">
        <title>Whole genome-based taxonomy of the Shewanellaceae.</title>
        <authorList>
            <person name="Martin-Rodriguez A.J."/>
        </authorList>
    </citation>
    <scope>NUCLEOTIDE SEQUENCE</scope>
    <source>
        <strain evidence="16">KCTC 23973</strain>
    </source>
</reference>
<dbReference type="Gene3D" id="2.40.170.20">
    <property type="entry name" value="TonB-dependent receptor, beta-barrel domain"/>
    <property type="match status" value="1"/>
</dbReference>
<keyword evidence="17" id="KW-1185">Reference proteome</keyword>
<dbReference type="EMBL" id="JAKILB010000002">
    <property type="protein sequence ID" value="MCL1137664.1"/>
    <property type="molecule type" value="Genomic_DNA"/>
</dbReference>
<evidence type="ECO:0000313" key="17">
    <source>
        <dbReference type="Proteomes" id="UP001139293"/>
    </source>
</evidence>
<keyword evidence="6" id="KW-0408">Iron</keyword>
<keyword evidence="4" id="KW-0410">Iron transport</keyword>
<evidence type="ECO:0000256" key="7">
    <source>
        <dbReference type="ARBA" id="ARBA00023065"/>
    </source>
</evidence>
<comment type="caution">
    <text evidence="16">The sequence shown here is derived from an EMBL/GenBank/DDBJ whole genome shotgun (WGS) entry which is preliminary data.</text>
</comment>
<feature type="domain" description="TonB-dependent receptor-like beta-barrel" evidence="14">
    <location>
        <begin position="253"/>
        <end position="650"/>
    </location>
</feature>
<evidence type="ECO:0000313" key="16">
    <source>
        <dbReference type="EMBL" id="MCL1137664.1"/>
    </source>
</evidence>
<dbReference type="SUPFAM" id="SSF56935">
    <property type="entry name" value="Porins"/>
    <property type="match status" value="1"/>
</dbReference>
<dbReference type="InterPro" id="IPR012910">
    <property type="entry name" value="Plug_dom"/>
</dbReference>
<keyword evidence="16" id="KW-0675">Receptor</keyword>
<evidence type="ECO:0000259" key="15">
    <source>
        <dbReference type="Pfam" id="PF07715"/>
    </source>
</evidence>
<keyword evidence="5 11" id="KW-0812">Transmembrane</keyword>
<dbReference type="GO" id="GO:0006826">
    <property type="term" value="P:iron ion transport"/>
    <property type="evidence" value="ECO:0007669"/>
    <property type="project" value="UniProtKB-KW"/>
</dbReference>
<protein>
    <submittedName>
        <fullName evidence="16">TonB-dependent receptor</fullName>
    </submittedName>
</protein>
<keyword evidence="3 11" id="KW-1134">Transmembrane beta strand</keyword>
<evidence type="ECO:0000256" key="2">
    <source>
        <dbReference type="ARBA" id="ARBA00022448"/>
    </source>
</evidence>
<dbReference type="GO" id="GO:0009279">
    <property type="term" value="C:cell outer membrane"/>
    <property type="evidence" value="ECO:0007669"/>
    <property type="project" value="UniProtKB-SubCell"/>
</dbReference>
<dbReference type="PANTHER" id="PTHR32552:SF81">
    <property type="entry name" value="TONB-DEPENDENT OUTER MEMBRANE RECEPTOR"/>
    <property type="match status" value="1"/>
</dbReference>
<evidence type="ECO:0000256" key="6">
    <source>
        <dbReference type="ARBA" id="ARBA00023004"/>
    </source>
</evidence>
<keyword evidence="2 11" id="KW-0813">Transport</keyword>
<evidence type="ECO:0000256" key="1">
    <source>
        <dbReference type="ARBA" id="ARBA00004571"/>
    </source>
</evidence>
<accession>A0A9X1Z8S5</accession>
<dbReference type="RefSeq" id="WP_248948788.1">
    <property type="nucleotide sequence ID" value="NZ_JAKILB010000002.1"/>
</dbReference>
<keyword evidence="7" id="KW-0406">Ion transport</keyword>
<evidence type="ECO:0000256" key="4">
    <source>
        <dbReference type="ARBA" id="ARBA00022496"/>
    </source>
</evidence>
<feature type="chain" id="PRO_5040767475" evidence="13">
    <location>
        <begin position="27"/>
        <end position="687"/>
    </location>
</feature>
<dbReference type="Pfam" id="PF00593">
    <property type="entry name" value="TonB_dep_Rec_b-barrel"/>
    <property type="match status" value="1"/>
</dbReference>
<evidence type="ECO:0000256" key="13">
    <source>
        <dbReference type="SAM" id="SignalP"/>
    </source>
</evidence>
<dbReference type="PROSITE" id="PS52016">
    <property type="entry name" value="TONB_DEPENDENT_REC_3"/>
    <property type="match status" value="1"/>
</dbReference>
<dbReference type="PANTHER" id="PTHR32552">
    <property type="entry name" value="FERRICHROME IRON RECEPTOR-RELATED"/>
    <property type="match status" value="1"/>
</dbReference>
<dbReference type="Pfam" id="PF07715">
    <property type="entry name" value="Plug"/>
    <property type="match status" value="1"/>
</dbReference>
<feature type="signal peptide" evidence="13">
    <location>
        <begin position="1"/>
        <end position="26"/>
    </location>
</feature>
<keyword evidence="10 11" id="KW-0998">Cell outer membrane</keyword>
<evidence type="ECO:0000256" key="8">
    <source>
        <dbReference type="ARBA" id="ARBA00023077"/>
    </source>
</evidence>
<evidence type="ECO:0000256" key="12">
    <source>
        <dbReference type="RuleBase" id="RU003357"/>
    </source>
</evidence>
<evidence type="ECO:0000256" key="11">
    <source>
        <dbReference type="PROSITE-ProRule" id="PRU01360"/>
    </source>
</evidence>
<dbReference type="AlphaFoldDB" id="A0A9X1Z8S5"/>
<keyword evidence="13" id="KW-0732">Signal</keyword>
<comment type="subcellular location">
    <subcellularLocation>
        <location evidence="1 11">Cell outer membrane</location>
        <topology evidence="1 11">Multi-pass membrane protein</topology>
    </subcellularLocation>
</comment>
<evidence type="ECO:0000256" key="5">
    <source>
        <dbReference type="ARBA" id="ARBA00022692"/>
    </source>
</evidence>
<dbReference type="Proteomes" id="UP001139293">
    <property type="component" value="Unassembled WGS sequence"/>
</dbReference>
<evidence type="ECO:0000256" key="3">
    <source>
        <dbReference type="ARBA" id="ARBA00022452"/>
    </source>
</evidence>
<keyword evidence="8 12" id="KW-0798">TonB box</keyword>
<comment type="similarity">
    <text evidence="11 12">Belongs to the TonB-dependent receptor family.</text>
</comment>